<sequence>MQNYGHMSHQIRVCKSQRFSWGPRVLLRKKRNPALAGTCETRFKPLKVCGEQKPSGKLPLQLIKCGKTSPFGLEILQWIPEKPSWVLKFMPQCSANGNLVKSFTFSSTLEAI</sequence>
<dbReference type="Gramene" id="EOY01968">
    <property type="protein sequence ID" value="EOY01968"/>
    <property type="gene ID" value="TCM_011747"/>
</dbReference>
<dbReference type="EMBL" id="CM001880">
    <property type="protein sequence ID" value="EOY01968.1"/>
    <property type="molecule type" value="Genomic_DNA"/>
</dbReference>
<proteinExistence type="predicted"/>
<dbReference type="AlphaFoldDB" id="A0A061EBE1"/>
<dbReference type="InParanoid" id="A0A061EBE1"/>
<gene>
    <name evidence="1" type="ORF">TCM_011747</name>
</gene>
<protein>
    <submittedName>
        <fullName evidence="1">Uncharacterized protein</fullName>
    </submittedName>
</protein>
<reference evidence="1 2" key="1">
    <citation type="journal article" date="2013" name="Genome Biol.">
        <title>The genome sequence of the most widely cultivated cacao type and its use to identify candidate genes regulating pod color.</title>
        <authorList>
            <person name="Motamayor J.C."/>
            <person name="Mockaitis K."/>
            <person name="Schmutz J."/>
            <person name="Haiminen N."/>
            <person name="Iii D.L."/>
            <person name="Cornejo O."/>
            <person name="Findley S.D."/>
            <person name="Zheng P."/>
            <person name="Utro F."/>
            <person name="Royaert S."/>
            <person name="Saski C."/>
            <person name="Jenkins J."/>
            <person name="Podicheti R."/>
            <person name="Zhao M."/>
            <person name="Scheffler B.E."/>
            <person name="Stack J.C."/>
            <person name="Feltus F.A."/>
            <person name="Mustiga G.M."/>
            <person name="Amores F."/>
            <person name="Phillips W."/>
            <person name="Marelli J.P."/>
            <person name="May G.D."/>
            <person name="Shapiro H."/>
            <person name="Ma J."/>
            <person name="Bustamante C.D."/>
            <person name="Schnell R.J."/>
            <person name="Main D."/>
            <person name="Gilbert D."/>
            <person name="Parida L."/>
            <person name="Kuhn D.N."/>
        </authorList>
    </citation>
    <scope>NUCLEOTIDE SEQUENCE [LARGE SCALE GENOMIC DNA]</scope>
    <source>
        <strain evidence="2">cv. Matina 1-6</strain>
    </source>
</reference>
<accession>A0A061EBE1</accession>
<evidence type="ECO:0000313" key="2">
    <source>
        <dbReference type="Proteomes" id="UP000026915"/>
    </source>
</evidence>
<organism evidence="1 2">
    <name type="scientific">Theobroma cacao</name>
    <name type="common">Cacao</name>
    <name type="synonym">Cocoa</name>
    <dbReference type="NCBI Taxonomy" id="3641"/>
    <lineage>
        <taxon>Eukaryota</taxon>
        <taxon>Viridiplantae</taxon>
        <taxon>Streptophyta</taxon>
        <taxon>Embryophyta</taxon>
        <taxon>Tracheophyta</taxon>
        <taxon>Spermatophyta</taxon>
        <taxon>Magnoliopsida</taxon>
        <taxon>eudicotyledons</taxon>
        <taxon>Gunneridae</taxon>
        <taxon>Pentapetalae</taxon>
        <taxon>rosids</taxon>
        <taxon>malvids</taxon>
        <taxon>Malvales</taxon>
        <taxon>Malvaceae</taxon>
        <taxon>Byttnerioideae</taxon>
        <taxon>Theobroma</taxon>
    </lineage>
</organism>
<evidence type="ECO:0000313" key="1">
    <source>
        <dbReference type="EMBL" id="EOY01968.1"/>
    </source>
</evidence>
<name>A0A061EBE1_THECC</name>
<keyword evidence="2" id="KW-1185">Reference proteome</keyword>
<dbReference type="Proteomes" id="UP000026915">
    <property type="component" value="Chromosome 2"/>
</dbReference>
<dbReference type="HOGENOM" id="CLU_2150463_0_0_1"/>